<protein>
    <submittedName>
        <fullName evidence="1">Uncharacterized protein</fullName>
    </submittedName>
</protein>
<evidence type="ECO:0000313" key="2">
    <source>
        <dbReference type="Proteomes" id="UP000887159"/>
    </source>
</evidence>
<dbReference type="AlphaFoldDB" id="A0A8X6SXJ1"/>
<proteinExistence type="predicted"/>
<comment type="caution">
    <text evidence="1">The sequence shown here is derived from an EMBL/GenBank/DDBJ whole genome shotgun (WGS) entry which is preliminary data.</text>
</comment>
<dbReference type="Proteomes" id="UP000887159">
    <property type="component" value="Unassembled WGS sequence"/>
</dbReference>
<gene>
    <name evidence="1" type="ORF">TNCV_3991901</name>
</gene>
<accession>A0A8X6SXJ1</accession>
<dbReference type="EMBL" id="BMAU01021357">
    <property type="protein sequence ID" value="GFY21146.1"/>
    <property type="molecule type" value="Genomic_DNA"/>
</dbReference>
<organism evidence="1 2">
    <name type="scientific">Trichonephila clavipes</name>
    <name type="common">Golden silk orbweaver</name>
    <name type="synonym">Nephila clavipes</name>
    <dbReference type="NCBI Taxonomy" id="2585209"/>
    <lineage>
        <taxon>Eukaryota</taxon>
        <taxon>Metazoa</taxon>
        <taxon>Ecdysozoa</taxon>
        <taxon>Arthropoda</taxon>
        <taxon>Chelicerata</taxon>
        <taxon>Arachnida</taxon>
        <taxon>Araneae</taxon>
        <taxon>Araneomorphae</taxon>
        <taxon>Entelegynae</taxon>
        <taxon>Araneoidea</taxon>
        <taxon>Nephilidae</taxon>
        <taxon>Trichonephila</taxon>
    </lineage>
</organism>
<reference evidence="1" key="1">
    <citation type="submission" date="2020-08" db="EMBL/GenBank/DDBJ databases">
        <title>Multicomponent nature underlies the extraordinary mechanical properties of spider dragline silk.</title>
        <authorList>
            <person name="Kono N."/>
            <person name="Nakamura H."/>
            <person name="Mori M."/>
            <person name="Yoshida Y."/>
            <person name="Ohtoshi R."/>
            <person name="Malay A.D."/>
            <person name="Moran D.A.P."/>
            <person name="Tomita M."/>
            <person name="Numata K."/>
            <person name="Arakawa K."/>
        </authorList>
    </citation>
    <scope>NUCLEOTIDE SEQUENCE</scope>
</reference>
<evidence type="ECO:0000313" key="1">
    <source>
        <dbReference type="EMBL" id="GFY21146.1"/>
    </source>
</evidence>
<name>A0A8X6SXJ1_TRICX</name>
<keyword evidence="2" id="KW-1185">Reference proteome</keyword>
<sequence length="118" mass="13200">MGIARDPPGVHMSTVLSVISSPSPSVFFITIQHVQQRRATLPDNTCHPLQKSVTDDWAAPPSQKLQNVPSPPLLFNKTICFYTPGFLTTFILRNEVCGYAHVSFSRFQLRRVMPARCS</sequence>